<feature type="chain" id="PRO_5016031085" evidence="1">
    <location>
        <begin position="27"/>
        <end position="439"/>
    </location>
</feature>
<dbReference type="AlphaFoldDB" id="A0A2V0PB44"/>
<accession>A0A2V0PB44</accession>
<organism evidence="2 3">
    <name type="scientific">Raphidocelis subcapitata</name>
    <dbReference type="NCBI Taxonomy" id="307507"/>
    <lineage>
        <taxon>Eukaryota</taxon>
        <taxon>Viridiplantae</taxon>
        <taxon>Chlorophyta</taxon>
        <taxon>core chlorophytes</taxon>
        <taxon>Chlorophyceae</taxon>
        <taxon>CS clade</taxon>
        <taxon>Sphaeropleales</taxon>
        <taxon>Selenastraceae</taxon>
        <taxon>Raphidocelis</taxon>
    </lineage>
</organism>
<evidence type="ECO:0000256" key="1">
    <source>
        <dbReference type="SAM" id="SignalP"/>
    </source>
</evidence>
<proteinExistence type="predicted"/>
<keyword evidence="3" id="KW-1185">Reference proteome</keyword>
<evidence type="ECO:0000313" key="2">
    <source>
        <dbReference type="EMBL" id="GBF97078.1"/>
    </source>
</evidence>
<gene>
    <name evidence="2" type="ORF">Rsub_09551</name>
</gene>
<dbReference type="EMBL" id="BDRX01000091">
    <property type="protein sequence ID" value="GBF97078.1"/>
    <property type="molecule type" value="Genomic_DNA"/>
</dbReference>
<sequence length="439" mass="47104">MNSLHRLAAALLVVLLALLAPRAAKGFSPPGEATQCSEEVLAAYKETFKEGDPNAVFVSLPAGCATWLATPKGAPPAPPYSPLSHFGRCNQKQPNPQLCPGGSWNNGKCMIVADWCHADFWYQAQKDDQPPADQMGSNVPHCCCMRECAAGVDGKMVISRAMVDEDALRDSTSLDKLRDGGGYTFKTNVKRFKNSLPAGVKFNVAQTLRPHVKGMIMHVISCISRGCPGDLSIPCKPDFCKRDSAGRLNWKAIDKAALAAVRDAGSAKAASAVRWTAADVQAVVDYMDEHTFACANPLVLDAKGNPTVDYEGSQNNADSLAAKFKLAYWASITSFHISGRAIDVKITAAKEFTMPLGPHCNRSTSTPTKHTCDIPQCAQRGFVGTLANVCDPTGQCTVPAGDSYSSKEMWAVGCSYGMVKYKRPPGKKDDEPHWSVNGG</sequence>
<dbReference type="InParanoid" id="A0A2V0PB44"/>
<protein>
    <submittedName>
        <fullName evidence="2">Uncharacterized protein</fullName>
    </submittedName>
</protein>
<feature type="signal peptide" evidence="1">
    <location>
        <begin position="1"/>
        <end position="26"/>
    </location>
</feature>
<comment type="caution">
    <text evidence="2">The sequence shown here is derived from an EMBL/GenBank/DDBJ whole genome shotgun (WGS) entry which is preliminary data.</text>
</comment>
<evidence type="ECO:0000313" key="3">
    <source>
        <dbReference type="Proteomes" id="UP000247498"/>
    </source>
</evidence>
<name>A0A2V0PB44_9CHLO</name>
<dbReference type="Proteomes" id="UP000247498">
    <property type="component" value="Unassembled WGS sequence"/>
</dbReference>
<keyword evidence="1" id="KW-0732">Signal</keyword>
<reference evidence="2 3" key="1">
    <citation type="journal article" date="2018" name="Sci. Rep.">
        <title>Raphidocelis subcapitata (=Pseudokirchneriella subcapitata) provides an insight into genome evolution and environmental adaptations in the Sphaeropleales.</title>
        <authorList>
            <person name="Suzuki S."/>
            <person name="Yamaguchi H."/>
            <person name="Nakajima N."/>
            <person name="Kawachi M."/>
        </authorList>
    </citation>
    <scope>NUCLEOTIDE SEQUENCE [LARGE SCALE GENOMIC DNA]</scope>
    <source>
        <strain evidence="2 3">NIES-35</strain>
    </source>
</reference>